<evidence type="ECO:0000313" key="3">
    <source>
        <dbReference type="Proteomes" id="UP000600588"/>
    </source>
</evidence>
<dbReference type="InterPro" id="IPR032185">
    <property type="entry name" value="DUF5017"/>
</dbReference>
<protein>
    <submittedName>
        <fullName evidence="2">DUF5017 domain-containing protein</fullName>
    </submittedName>
</protein>
<accession>A0A8J6Q3H7</accession>
<dbReference type="Proteomes" id="UP000600588">
    <property type="component" value="Unassembled WGS sequence"/>
</dbReference>
<dbReference type="Pfam" id="PF16409">
    <property type="entry name" value="DUF5017"/>
    <property type="match status" value="1"/>
</dbReference>
<feature type="domain" description="DUF5017" evidence="1">
    <location>
        <begin position="19"/>
        <end position="187"/>
    </location>
</feature>
<gene>
    <name evidence="2" type="ORF">ICJ83_16150</name>
</gene>
<dbReference type="EMBL" id="JACVXB010000012">
    <property type="protein sequence ID" value="MBD0833666.1"/>
    <property type="molecule type" value="Genomic_DNA"/>
</dbReference>
<evidence type="ECO:0000313" key="2">
    <source>
        <dbReference type="EMBL" id="MBD0833666.1"/>
    </source>
</evidence>
<dbReference type="AlphaFoldDB" id="A0A8J6Q3H7"/>
<sequence length="321" mass="36289">MKQLLNILFICLVASINLSCEDEYVIDEPKFKIKNYKVEDVDTGDGIVKKVTFNFDEEADIISFYSGEEGAEFKYREGKVASIESVDFSFASRCGYGEQDPLSQFSVVASPDFNGNYNEENIHAATWIDITDRFDFSMLTVDNTNYDSSGQVDLQDLMDTYGSFYLAFRYITPNQFENGIYAAIRLQGWRMYSETDLFGLAEVDLDWGLVEIGNYRSGRNVISSSTITLRGNHGSFTTINEEEIAWLTDETEAWVISQKFEKKMDLGADSSLPIKGVGDAKLTSFVHEYSDSGEYEVTFLAANANIENYKKIYKTITVVIP</sequence>
<keyword evidence="3" id="KW-1185">Reference proteome</keyword>
<comment type="caution">
    <text evidence="2">The sequence shown here is derived from an EMBL/GenBank/DDBJ whole genome shotgun (WGS) entry which is preliminary data.</text>
</comment>
<reference evidence="2 3" key="1">
    <citation type="submission" date="2020-09" db="EMBL/GenBank/DDBJ databases">
        <title>TT11 complete genome.</title>
        <authorList>
            <person name="Wu Z."/>
        </authorList>
    </citation>
    <scope>NUCLEOTIDE SEQUENCE [LARGE SCALE GENOMIC DNA]</scope>
    <source>
        <strain evidence="2 3">TT11</strain>
    </source>
</reference>
<dbReference type="RefSeq" id="WP_188231445.1">
    <property type="nucleotide sequence ID" value="NZ_JACVXB010000012.1"/>
</dbReference>
<organism evidence="2 3">
    <name type="scientific">Aestuariibaculum sediminum</name>
    <dbReference type="NCBI Taxonomy" id="2770637"/>
    <lineage>
        <taxon>Bacteria</taxon>
        <taxon>Pseudomonadati</taxon>
        <taxon>Bacteroidota</taxon>
        <taxon>Flavobacteriia</taxon>
        <taxon>Flavobacteriales</taxon>
        <taxon>Flavobacteriaceae</taxon>
    </lineage>
</organism>
<evidence type="ECO:0000259" key="1">
    <source>
        <dbReference type="Pfam" id="PF16409"/>
    </source>
</evidence>
<proteinExistence type="predicted"/>
<name>A0A8J6Q3H7_9FLAO</name>